<accession>A0ABU7CHX7</accession>
<gene>
    <name evidence="2" type="ORF">ATANTOWER_020833</name>
</gene>
<name>A0ABU7CHX7_9TELE</name>
<protein>
    <submittedName>
        <fullName evidence="2">Uncharacterized protein</fullName>
    </submittedName>
</protein>
<comment type="caution">
    <text evidence="2">The sequence shown here is derived from an EMBL/GenBank/DDBJ whole genome shotgun (WGS) entry which is preliminary data.</text>
</comment>
<keyword evidence="3" id="KW-1185">Reference proteome</keyword>
<evidence type="ECO:0000313" key="3">
    <source>
        <dbReference type="Proteomes" id="UP001345963"/>
    </source>
</evidence>
<evidence type="ECO:0000256" key="1">
    <source>
        <dbReference type="SAM" id="MobiDB-lite"/>
    </source>
</evidence>
<feature type="region of interest" description="Disordered" evidence="1">
    <location>
        <begin position="29"/>
        <end position="50"/>
    </location>
</feature>
<proteinExistence type="predicted"/>
<dbReference type="EMBL" id="JAHUTI010092950">
    <property type="protein sequence ID" value="MED6262518.1"/>
    <property type="molecule type" value="Genomic_DNA"/>
</dbReference>
<reference evidence="2 3" key="1">
    <citation type="submission" date="2021-07" db="EMBL/GenBank/DDBJ databases">
        <authorList>
            <person name="Palmer J.M."/>
        </authorList>
    </citation>
    <scope>NUCLEOTIDE SEQUENCE [LARGE SCALE GENOMIC DNA]</scope>
    <source>
        <strain evidence="2 3">AT_MEX2019</strain>
        <tissue evidence="2">Muscle</tissue>
    </source>
</reference>
<organism evidence="2 3">
    <name type="scientific">Ataeniobius toweri</name>
    <dbReference type="NCBI Taxonomy" id="208326"/>
    <lineage>
        <taxon>Eukaryota</taxon>
        <taxon>Metazoa</taxon>
        <taxon>Chordata</taxon>
        <taxon>Craniata</taxon>
        <taxon>Vertebrata</taxon>
        <taxon>Euteleostomi</taxon>
        <taxon>Actinopterygii</taxon>
        <taxon>Neopterygii</taxon>
        <taxon>Teleostei</taxon>
        <taxon>Neoteleostei</taxon>
        <taxon>Acanthomorphata</taxon>
        <taxon>Ovalentaria</taxon>
        <taxon>Atherinomorphae</taxon>
        <taxon>Cyprinodontiformes</taxon>
        <taxon>Goodeidae</taxon>
        <taxon>Ataeniobius</taxon>
    </lineage>
</organism>
<evidence type="ECO:0000313" key="2">
    <source>
        <dbReference type="EMBL" id="MED6262518.1"/>
    </source>
</evidence>
<dbReference type="Proteomes" id="UP001345963">
    <property type="component" value="Unassembled WGS sequence"/>
</dbReference>
<sequence length="110" mass="11741">MDSLQRSITSLTHHLQYFAANAATSAVPSPSALTDAQAAPRPLPPPFTLANALPGSTLGRAYTPMHANISPRLRSKTLQGQLINLVSFLLPSPEADRRVASSDDFTAVFK</sequence>